<evidence type="ECO:0000256" key="3">
    <source>
        <dbReference type="ARBA" id="ARBA00022729"/>
    </source>
</evidence>
<organism evidence="11 12">
    <name type="scientific">Phakopsora pachyrhizi</name>
    <name type="common">Asian soybean rust disease fungus</name>
    <dbReference type="NCBI Taxonomy" id="170000"/>
    <lineage>
        <taxon>Eukaryota</taxon>
        <taxon>Fungi</taxon>
        <taxon>Dikarya</taxon>
        <taxon>Basidiomycota</taxon>
        <taxon>Pucciniomycotina</taxon>
        <taxon>Pucciniomycetes</taxon>
        <taxon>Pucciniales</taxon>
        <taxon>Phakopsoraceae</taxon>
        <taxon>Phakopsora</taxon>
    </lineage>
</organism>
<keyword evidence="4 8" id="KW-0378">Hydrolase</keyword>
<dbReference type="PANTHER" id="PTHR10728">
    <property type="entry name" value="CYTOSOLIC PHOSPHOLIPASE A2"/>
    <property type="match status" value="1"/>
</dbReference>
<evidence type="ECO:0000256" key="8">
    <source>
        <dbReference type="PROSITE-ProRule" id="PRU00555"/>
    </source>
</evidence>
<dbReference type="InterPro" id="IPR016035">
    <property type="entry name" value="Acyl_Trfase/lysoPLipase"/>
</dbReference>
<dbReference type="GO" id="GO:0004623">
    <property type="term" value="F:phospholipase A2 activity"/>
    <property type="evidence" value="ECO:0007669"/>
    <property type="project" value="TreeGrafter"/>
</dbReference>
<dbReference type="Gene3D" id="3.40.1090.10">
    <property type="entry name" value="Cytosolic phospholipase A2 catalytic domain"/>
    <property type="match status" value="1"/>
</dbReference>
<keyword evidence="12" id="KW-1185">Reference proteome</keyword>
<evidence type="ECO:0000256" key="2">
    <source>
        <dbReference type="ARBA" id="ARBA00013274"/>
    </source>
</evidence>
<dbReference type="PANTHER" id="PTHR10728:SF33">
    <property type="entry name" value="LYSOPHOSPHOLIPASE 1-RELATED"/>
    <property type="match status" value="1"/>
</dbReference>
<dbReference type="GO" id="GO:0005829">
    <property type="term" value="C:cytosol"/>
    <property type="evidence" value="ECO:0007669"/>
    <property type="project" value="TreeGrafter"/>
</dbReference>
<dbReference type="SMART" id="SM00022">
    <property type="entry name" value="PLAc"/>
    <property type="match status" value="1"/>
</dbReference>
<dbReference type="Proteomes" id="UP001153365">
    <property type="component" value="Unassembled WGS sequence"/>
</dbReference>
<accession>A0AAV0BFN3</accession>
<evidence type="ECO:0000256" key="4">
    <source>
        <dbReference type="ARBA" id="ARBA00022801"/>
    </source>
</evidence>
<dbReference type="GO" id="GO:0004622">
    <property type="term" value="F:phosphatidylcholine lysophospholipase activity"/>
    <property type="evidence" value="ECO:0007669"/>
    <property type="project" value="UniProtKB-EC"/>
</dbReference>
<evidence type="ECO:0000256" key="9">
    <source>
        <dbReference type="RuleBase" id="RU362103"/>
    </source>
</evidence>
<dbReference type="SUPFAM" id="SSF52151">
    <property type="entry name" value="FabD/lysophospholipase-like"/>
    <property type="match status" value="1"/>
</dbReference>
<keyword evidence="5 8" id="KW-0442">Lipid degradation</keyword>
<evidence type="ECO:0000256" key="1">
    <source>
        <dbReference type="ARBA" id="ARBA00008780"/>
    </source>
</evidence>
<keyword evidence="6 8" id="KW-0443">Lipid metabolism</keyword>
<keyword evidence="3" id="KW-0732">Signal</keyword>
<comment type="similarity">
    <text evidence="1 9">Belongs to the lysophospholipase family.</text>
</comment>
<reference evidence="11" key="1">
    <citation type="submission" date="2022-06" db="EMBL/GenBank/DDBJ databases">
        <authorList>
            <consortium name="SYNGENTA / RWTH Aachen University"/>
        </authorList>
    </citation>
    <scope>NUCLEOTIDE SEQUENCE</scope>
</reference>
<evidence type="ECO:0000256" key="5">
    <source>
        <dbReference type="ARBA" id="ARBA00022963"/>
    </source>
</evidence>
<dbReference type="GO" id="GO:0046475">
    <property type="term" value="P:glycerophospholipid catabolic process"/>
    <property type="evidence" value="ECO:0007669"/>
    <property type="project" value="TreeGrafter"/>
</dbReference>
<dbReference type="EC" id="3.1.1.5" evidence="2 9"/>
<dbReference type="InterPro" id="IPR002642">
    <property type="entry name" value="LysoPLipase_cat_dom"/>
</dbReference>
<proteinExistence type="inferred from homology"/>
<evidence type="ECO:0000256" key="7">
    <source>
        <dbReference type="ARBA" id="ARBA00023180"/>
    </source>
</evidence>
<dbReference type="PROSITE" id="PS51210">
    <property type="entry name" value="PLA2C"/>
    <property type="match status" value="1"/>
</dbReference>
<gene>
    <name evidence="11" type="ORF">PPACK8108_LOCUS19282</name>
</gene>
<dbReference type="Pfam" id="PF01735">
    <property type="entry name" value="PLA2_B"/>
    <property type="match status" value="1"/>
</dbReference>
<comment type="catalytic activity">
    <reaction evidence="9">
        <text>a 1-acyl-sn-glycero-3-phosphocholine + H2O = sn-glycerol 3-phosphocholine + a fatty acid + H(+)</text>
        <dbReference type="Rhea" id="RHEA:15177"/>
        <dbReference type="ChEBI" id="CHEBI:15377"/>
        <dbReference type="ChEBI" id="CHEBI:15378"/>
        <dbReference type="ChEBI" id="CHEBI:16870"/>
        <dbReference type="ChEBI" id="CHEBI:28868"/>
        <dbReference type="ChEBI" id="CHEBI:58168"/>
        <dbReference type="EC" id="3.1.1.5"/>
    </reaction>
</comment>
<evidence type="ECO:0000313" key="11">
    <source>
        <dbReference type="EMBL" id="CAH7684851.1"/>
    </source>
</evidence>
<keyword evidence="7" id="KW-0325">Glycoprotein</keyword>
<evidence type="ECO:0000259" key="10">
    <source>
        <dbReference type="PROSITE" id="PS51210"/>
    </source>
</evidence>
<dbReference type="AlphaFoldDB" id="A0AAV0BFN3"/>
<name>A0AAV0BFN3_PHAPC</name>
<comment type="caution">
    <text evidence="11">The sequence shown here is derived from an EMBL/GenBank/DDBJ whole genome shotgun (WGS) entry which is preliminary data.</text>
</comment>
<sequence>MRARCLFQVFIGVVGVFRDTNCTNKPNRPPRLHRRDPALVTSPSGGYAPIRTSCPEKVVFSSVDESGQVCAKLSDAEQNYVREKASKSIPIWRDYLTRVNLTDFDVDSFLSLAQSKGGIPAETLPNLGIAASGGGARALCVGGSILDAFDSRNKRSVDARVGGILQLSNYLACVSGGCWLAGNWATSNFPSIKSLRQNTWRLTEDNDLWDWNIAKHYPKVYKVVKKKKKAGFPVSIVDAWGRLVSRHFIEDPSTKDPKTGQGVLFSSIRATNAYKNREAPFVIAVATSRPGTKQAFRKDSPEYEFTPEDFAIWHPLLNATLPMQYLGSPPPPSDPRSGTCVNGFDNAGFIMGISSNIFSQGDEPKGKKKHVLVKAIDLFVDDDDFEGKVPNTFKGLSKAVGPDGLEFQDNSKDTLLMADSGFISKNLPIHSLVVPHRKLDVIIASDSVREVFCIPNGTALFSAYSQTKLPGYEGYRFPKIPDSINGTFANLGYNKRPTFFGCNAPPPTPIIVYIPNYFSVAKTDVATGTATFTNDQLDGFFENGFAIATQSKGTTVDPEWPACLACALIDRQVLRSSAQRTSQCKKCFEKYCAAD</sequence>
<feature type="domain" description="PLA2c" evidence="10">
    <location>
        <begin position="53"/>
        <end position="595"/>
    </location>
</feature>
<evidence type="ECO:0000313" key="12">
    <source>
        <dbReference type="Proteomes" id="UP001153365"/>
    </source>
</evidence>
<dbReference type="EMBL" id="CALTRL010005689">
    <property type="protein sequence ID" value="CAH7684851.1"/>
    <property type="molecule type" value="Genomic_DNA"/>
</dbReference>
<protein>
    <recommendedName>
        <fullName evidence="2 9">Lysophospholipase</fullName>
        <ecNumber evidence="2 9">3.1.1.5</ecNumber>
    </recommendedName>
</protein>
<evidence type="ECO:0000256" key="6">
    <source>
        <dbReference type="ARBA" id="ARBA00023098"/>
    </source>
</evidence>